<dbReference type="GO" id="GO:0009228">
    <property type="term" value="P:thiamine biosynthetic process"/>
    <property type="evidence" value="ECO:0007669"/>
    <property type="project" value="UniProtKB-KW"/>
</dbReference>
<dbReference type="AlphaFoldDB" id="A0A926ETU5"/>
<feature type="binding site" evidence="9">
    <location>
        <begin position="37"/>
        <end position="41"/>
    </location>
    <ligand>
        <name>4-amino-2-methyl-5-(diphosphooxymethyl)pyrimidine</name>
        <dbReference type="ChEBI" id="CHEBI:57841"/>
    </ligand>
</feature>
<dbReference type="RefSeq" id="WP_249322502.1">
    <property type="nucleotide sequence ID" value="NZ_JACRTK010000001.1"/>
</dbReference>
<evidence type="ECO:0000256" key="10">
    <source>
        <dbReference type="RuleBase" id="RU003826"/>
    </source>
</evidence>
<feature type="domain" description="Thiamine phosphate synthase/TenI" evidence="12">
    <location>
        <begin position="7"/>
        <end position="187"/>
    </location>
</feature>
<keyword evidence="5 9" id="KW-0784">Thiamine biosynthesis</keyword>
<reference evidence="13 14" key="1">
    <citation type="submission" date="2020-08" db="EMBL/GenBank/DDBJ databases">
        <title>Genome public.</title>
        <authorList>
            <person name="Liu C."/>
            <person name="Sun Q."/>
        </authorList>
    </citation>
    <scope>NUCLEOTIDE SEQUENCE [LARGE SCALE GENOMIC DNA]</scope>
    <source>
        <strain evidence="13 14">NSJ-26</strain>
    </source>
</reference>
<comment type="function">
    <text evidence="9">Condenses 4-methyl-5-(beta-hydroxyethyl)thiazole monophosphate (THZ-P) and 2-methyl-4-amino-5-hydroxymethyl pyrimidine pyrophosphate (HMP-PP) to form thiamine monophosphate (TMP).</text>
</comment>
<evidence type="ECO:0000256" key="7">
    <source>
        <dbReference type="ARBA" id="ARBA00047851"/>
    </source>
</evidence>
<keyword evidence="14" id="KW-1185">Reference proteome</keyword>
<comment type="pathway">
    <text evidence="1 9 11">Cofactor biosynthesis; thiamine diphosphate biosynthesis; thiamine phosphate from 4-amino-2-methyl-5-diphosphomethylpyrimidine and 4-methyl-5-(2-phosphoethyl)-thiazole: step 1/1.</text>
</comment>
<feature type="binding site" evidence="9">
    <location>
        <begin position="134"/>
        <end position="136"/>
    </location>
    <ligand>
        <name>2-[(2R,5Z)-2-carboxy-4-methylthiazol-5(2H)-ylidene]ethyl phosphate</name>
        <dbReference type="ChEBI" id="CHEBI:62899"/>
    </ligand>
</feature>
<comment type="similarity">
    <text evidence="9 10">Belongs to the thiamine-phosphate synthase family.</text>
</comment>
<dbReference type="CDD" id="cd00564">
    <property type="entry name" value="TMP_TenI"/>
    <property type="match status" value="1"/>
</dbReference>
<dbReference type="PANTHER" id="PTHR20857:SF15">
    <property type="entry name" value="THIAMINE-PHOSPHATE SYNTHASE"/>
    <property type="match status" value="1"/>
</dbReference>
<organism evidence="13 14">
    <name type="scientific">Wansuia hejianensis</name>
    <dbReference type="NCBI Taxonomy" id="2763667"/>
    <lineage>
        <taxon>Bacteria</taxon>
        <taxon>Bacillati</taxon>
        <taxon>Bacillota</taxon>
        <taxon>Clostridia</taxon>
        <taxon>Lachnospirales</taxon>
        <taxon>Lachnospiraceae</taxon>
        <taxon>Wansuia</taxon>
    </lineage>
</organism>
<evidence type="ECO:0000256" key="9">
    <source>
        <dbReference type="HAMAP-Rule" id="MF_00097"/>
    </source>
</evidence>
<dbReference type="GO" id="GO:0000287">
    <property type="term" value="F:magnesium ion binding"/>
    <property type="evidence" value="ECO:0007669"/>
    <property type="project" value="UniProtKB-UniRule"/>
</dbReference>
<evidence type="ECO:0000256" key="8">
    <source>
        <dbReference type="ARBA" id="ARBA00047883"/>
    </source>
</evidence>
<feature type="binding site" evidence="9">
    <location>
        <position position="137"/>
    </location>
    <ligand>
        <name>4-amino-2-methyl-5-(diphosphooxymethyl)pyrimidine</name>
        <dbReference type="ChEBI" id="CHEBI:57841"/>
    </ligand>
</feature>
<evidence type="ECO:0000313" key="13">
    <source>
        <dbReference type="EMBL" id="MBC8589683.1"/>
    </source>
</evidence>
<feature type="binding site" evidence="9">
    <location>
        <position position="108"/>
    </location>
    <ligand>
        <name>4-amino-2-methyl-5-(diphosphooxymethyl)pyrimidine</name>
        <dbReference type="ChEBI" id="CHEBI:57841"/>
    </ligand>
</feature>
<dbReference type="HAMAP" id="MF_00097">
    <property type="entry name" value="TMP_synthase"/>
    <property type="match status" value="1"/>
</dbReference>
<name>A0A926ETU5_9FIRM</name>
<feature type="binding site" evidence="9">
    <location>
        <position position="69"/>
    </location>
    <ligand>
        <name>4-amino-2-methyl-5-(diphosphooxymethyl)pyrimidine</name>
        <dbReference type="ChEBI" id="CHEBI:57841"/>
    </ligand>
</feature>
<comment type="catalytic activity">
    <reaction evidence="8 9 10">
        <text>2-[(2R,5Z)-2-carboxy-4-methylthiazol-5(2H)-ylidene]ethyl phosphate + 4-amino-2-methyl-5-(diphosphooxymethyl)pyrimidine + 2 H(+) = thiamine phosphate + CO2 + diphosphate</text>
        <dbReference type="Rhea" id="RHEA:47844"/>
        <dbReference type="ChEBI" id="CHEBI:15378"/>
        <dbReference type="ChEBI" id="CHEBI:16526"/>
        <dbReference type="ChEBI" id="CHEBI:33019"/>
        <dbReference type="ChEBI" id="CHEBI:37575"/>
        <dbReference type="ChEBI" id="CHEBI:57841"/>
        <dbReference type="ChEBI" id="CHEBI:62899"/>
        <dbReference type="EC" id="2.5.1.3"/>
    </reaction>
</comment>
<dbReference type="InterPro" id="IPR013785">
    <property type="entry name" value="Aldolase_TIM"/>
</dbReference>
<evidence type="ECO:0000256" key="6">
    <source>
        <dbReference type="ARBA" id="ARBA00047334"/>
    </source>
</evidence>
<comment type="catalytic activity">
    <reaction evidence="7 9 10">
        <text>2-(2-carboxy-4-methylthiazol-5-yl)ethyl phosphate + 4-amino-2-methyl-5-(diphosphooxymethyl)pyrimidine + 2 H(+) = thiamine phosphate + CO2 + diphosphate</text>
        <dbReference type="Rhea" id="RHEA:47848"/>
        <dbReference type="ChEBI" id="CHEBI:15378"/>
        <dbReference type="ChEBI" id="CHEBI:16526"/>
        <dbReference type="ChEBI" id="CHEBI:33019"/>
        <dbReference type="ChEBI" id="CHEBI:37575"/>
        <dbReference type="ChEBI" id="CHEBI:57841"/>
        <dbReference type="ChEBI" id="CHEBI:62890"/>
        <dbReference type="EC" id="2.5.1.3"/>
    </reaction>
</comment>
<gene>
    <name evidence="9 13" type="primary">thiE</name>
    <name evidence="13" type="ORF">H8689_00805</name>
</gene>
<evidence type="ECO:0000259" key="12">
    <source>
        <dbReference type="Pfam" id="PF02581"/>
    </source>
</evidence>
<evidence type="ECO:0000256" key="11">
    <source>
        <dbReference type="RuleBase" id="RU004253"/>
    </source>
</evidence>
<dbReference type="Pfam" id="PF02581">
    <property type="entry name" value="TMP-TENI"/>
    <property type="match status" value="1"/>
</dbReference>
<dbReference type="InterPro" id="IPR034291">
    <property type="entry name" value="TMP_synthase"/>
</dbReference>
<dbReference type="GO" id="GO:0005737">
    <property type="term" value="C:cytoplasm"/>
    <property type="evidence" value="ECO:0007669"/>
    <property type="project" value="TreeGrafter"/>
</dbReference>
<dbReference type="EMBL" id="JACRTK010000001">
    <property type="protein sequence ID" value="MBC8589683.1"/>
    <property type="molecule type" value="Genomic_DNA"/>
</dbReference>
<keyword evidence="2 9" id="KW-0808">Transferase</keyword>
<dbReference type="NCBIfam" id="TIGR00693">
    <property type="entry name" value="thiE"/>
    <property type="match status" value="1"/>
</dbReference>
<dbReference type="Gene3D" id="3.20.20.70">
    <property type="entry name" value="Aldolase class I"/>
    <property type="match status" value="1"/>
</dbReference>
<dbReference type="FunFam" id="3.20.20.70:FF:000096">
    <property type="entry name" value="Thiamine-phosphate synthase"/>
    <property type="match status" value="1"/>
</dbReference>
<protein>
    <recommendedName>
        <fullName evidence="9">Thiamine-phosphate synthase</fullName>
        <shortName evidence="9">TP synthase</shortName>
        <shortName evidence="9">TPS</shortName>
        <ecNumber evidence="9">2.5.1.3</ecNumber>
    </recommendedName>
    <alternativeName>
        <fullName evidence="9">Thiamine-phosphate pyrophosphorylase</fullName>
        <shortName evidence="9">TMP pyrophosphorylase</shortName>
        <shortName evidence="9">TMP-PPase</shortName>
    </alternativeName>
</protein>
<feature type="binding site" evidence="9">
    <location>
        <begin position="184"/>
        <end position="185"/>
    </location>
    <ligand>
        <name>2-[(2R,5Z)-2-carboxy-4-methylthiazol-5(2H)-ylidene]ethyl phosphate</name>
        <dbReference type="ChEBI" id="CHEBI:62899"/>
    </ligand>
</feature>
<dbReference type="Proteomes" id="UP000601522">
    <property type="component" value="Unassembled WGS sequence"/>
</dbReference>
<dbReference type="InterPro" id="IPR022998">
    <property type="entry name" value="ThiamineP_synth_TenI"/>
</dbReference>
<comment type="caution">
    <text evidence="13">The sequence shown here is derived from an EMBL/GenBank/DDBJ whole genome shotgun (WGS) entry which is preliminary data.</text>
</comment>
<keyword evidence="3 9" id="KW-0479">Metal-binding</keyword>
<evidence type="ECO:0000313" key="14">
    <source>
        <dbReference type="Proteomes" id="UP000601522"/>
    </source>
</evidence>
<evidence type="ECO:0000256" key="5">
    <source>
        <dbReference type="ARBA" id="ARBA00022977"/>
    </source>
</evidence>
<accession>A0A926ETU5</accession>
<evidence type="ECO:0000256" key="4">
    <source>
        <dbReference type="ARBA" id="ARBA00022842"/>
    </source>
</evidence>
<feature type="binding site" evidence="9">
    <location>
        <position position="164"/>
    </location>
    <ligand>
        <name>2-[(2R,5Z)-2-carboxy-4-methylthiazol-5(2H)-ylidene]ethyl phosphate</name>
        <dbReference type="ChEBI" id="CHEBI:62899"/>
    </ligand>
</feature>
<feature type="binding site" evidence="9">
    <location>
        <position position="70"/>
    </location>
    <ligand>
        <name>Mg(2+)</name>
        <dbReference type="ChEBI" id="CHEBI:18420"/>
    </ligand>
</feature>
<comment type="catalytic activity">
    <reaction evidence="6 9 10">
        <text>4-methyl-5-(2-phosphooxyethyl)-thiazole + 4-amino-2-methyl-5-(diphosphooxymethyl)pyrimidine + H(+) = thiamine phosphate + diphosphate</text>
        <dbReference type="Rhea" id="RHEA:22328"/>
        <dbReference type="ChEBI" id="CHEBI:15378"/>
        <dbReference type="ChEBI" id="CHEBI:33019"/>
        <dbReference type="ChEBI" id="CHEBI:37575"/>
        <dbReference type="ChEBI" id="CHEBI:57841"/>
        <dbReference type="ChEBI" id="CHEBI:58296"/>
        <dbReference type="EC" id="2.5.1.3"/>
    </reaction>
</comment>
<evidence type="ECO:0000256" key="1">
    <source>
        <dbReference type="ARBA" id="ARBA00005165"/>
    </source>
</evidence>
<comment type="cofactor">
    <cofactor evidence="9">
        <name>Mg(2+)</name>
        <dbReference type="ChEBI" id="CHEBI:18420"/>
    </cofactor>
    <text evidence="9">Binds 1 Mg(2+) ion per subunit.</text>
</comment>
<dbReference type="SUPFAM" id="SSF51391">
    <property type="entry name" value="Thiamin phosphate synthase"/>
    <property type="match status" value="1"/>
</dbReference>
<feature type="binding site" evidence="9">
    <location>
        <position position="89"/>
    </location>
    <ligand>
        <name>Mg(2+)</name>
        <dbReference type="ChEBI" id="CHEBI:18420"/>
    </ligand>
</feature>
<proteinExistence type="inferred from homology"/>
<dbReference type="InterPro" id="IPR036206">
    <property type="entry name" value="ThiamineP_synth_sf"/>
</dbReference>
<evidence type="ECO:0000256" key="3">
    <source>
        <dbReference type="ARBA" id="ARBA00022723"/>
    </source>
</evidence>
<dbReference type="GO" id="GO:0004789">
    <property type="term" value="F:thiamine-phosphate diphosphorylase activity"/>
    <property type="evidence" value="ECO:0007669"/>
    <property type="project" value="UniProtKB-UniRule"/>
</dbReference>
<dbReference type="EC" id="2.5.1.3" evidence="9"/>
<dbReference type="GO" id="GO:0009229">
    <property type="term" value="P:thiamine diphosphate biosynthetic process"/>
    <property type="evidence" value="ECO:0007669"/>
    <property type="project" value="UniProtKB-UniRule"/>
</dbReference>
<sequence>MDFDITLYLVTDSTNLKEDVFLSKVDKACKGGVTLLQLREKERSDWEYLNLAIKVKKITDKYNIPLIIDDRIDIAMASNAAGVHLGQNDIPINIARKLMGKDKIIGATTKTVSQAKKAVEDGADYLGVGAIYPTTTKVKTIITEVSTLNDICNAVDIPVIGIGGLNKDNCDILKDSPIDGIAVVSAIMKAEDTEKAATELKSKVISIL</sequence>
<dbReference type="PANTHER" id="PTHR20857">
    <property type="entry name" value="THIAMINE-PHOSPHATE PYROPHOSPHORYLASE"/>
    <property type="match status" value="1"/>
</dbReference>
<keyword evidence="4 9" id="KW-0460">Magnesium</keyword>
<evidence type="ECO:0000256" key="2">
    <source>
        <dbReference type="ARBA" id="ARBA00022679"/>
    </source>
</evidence>